<name>A0A6J4JP69_9CHLR</name>
<feature type="chain" id="PRO_5026763813" evidence="2">
    <location>
        <begin position="23"/>
        <end position="119"/>
    </location>
</feature>
<gene>
    <name evidence="3" type="ORF">AVDCRST_MAG26-3543</name>
</gene>
<reference evidence="3" key="1">
    <citation type="submission" date="2020-02" db="EMBL/GenBank/DDBJ databases">
        <authorList>
            <person name="Meier V. D."/>
        </authorList>
    </citation>
    <scope>NUCLEOTIDE SEQUENCE</scope>
    <source>
        <strain evidence="3">AVDCRST_MAG26</strain>
    </source>
</reference>
<dbReference type="EMBL" id="CADCTK010000831">
    <property type="protein sequence ID" value="CAA9283475.1"/>
    <property type="molecule type" value="Genomic_DNA"/>
</dbReference>
<accession>A0A6J4JP69</accession>
<keyword evidence="2" id="KW-0732">Signal</keyword>
<protein>
    <submittedName>
        <fullName evidence="3">Uncharacterized protein</fullName>
    </submittedName>
</protein>
<proteinExistence type="predicted"/>
<evidence type="ECO:0000256" key="1">
    <source>
        <dbReference type="SAM" id="MobiDB-lite"/>
    </source>
</evidence>
<organism evidence="3">
    <name type="scientific">uncultured Chloroflexia bacterium</name>
    <dbReference type="NCBI Taxonomy" id="1672391"/>
    <lineage>
        <taxon>Bacteria</taxon>
        <taxon>Bacillati</taxon>
        <taxon>Chloroflexota</taxon>
        <taxon>Chloroflexia</taxon>
        <taxon>environmental samples</taxon>
    </lineage>
</organism>
<feature type="compositionally biased region" description="Polar residues" evidence="1">
    <location>
        <begin position="33"/>
        <end position="53"/>
    </location>
</feature>
<sequence>MAKELARTLHLVVAVVTAATLAACGGAGGTASRGESTPPRSSSPAPETETTAQGRAAATGLPGSTPAAAGVSPQSPVPAAIAGLSFDYTSFPQSTTPEGYFVLGQPDAPVLIQYYSDFL</sequence>
<evidence type="ECO:0000313" key="3">
    <source>
        <dbReference type="EMBL" id="CAA9283475.1"/>
    </source>
</evidence>
<evidence type="ECO:0000256" key="2">
    <source>
        <dbReference type="SAM" id="SignalP"/>
    </source>
</evidence>
<feature type="signal peptide" evidence="2">
    <location>
        <begin position="1"/>
        <end position="22"/>
    </location>
</feature>
<feature type="region of interest" description="Disordered" evidence="1">
    <location>
        <begin position="25"/>
        <end position="74"/>
    </location>
</feature>
<dbReference type="AlphaFoldDB" id="A0A6J4JP69"/>
<dbReference type="PROSITE" id="PS51257">
    <property type="entry name" value="PROKAR_LIPOPROTEIN"/>
    <property type="match status" value="1"/>
</dbReference>